<organism evidence="2">
    <name type="scientific">hydrothermal vent metagenome</name>
    <dbReference type="NCBI Taxonomy" id="652676"/>
    <lineage>
        <taxon>unclassified sequences</taxon>
        <taxon>metagenomes</taxon>
        <taxon>ecological metagenomes</taxon>
    </lineage>
</organism>
<name>A0A3B1AZG5_9ZZZZ</name>
<dbReference type="SUPFAM" id="SSF52317">
    <property type="entry name" value="Class I glutamine amidotransferase-like"/>
    <property type="match status" value="1"/>
</dbReference>
<evidence type="ECO:0000259" key="1">
    <source>
        <dbReference type="Pfam" id="PF01965"/>
    </source>
</evidence>
<dbReference type="Gene3D" id="3.40.50.880">
    <property type="match status" value="1"/>
</dbReference>
<dbReference type="InterPro" id="IPR029062">
    <property type="entry name" value="Class_I_gatase-like"/>
</dbReference>
<protein>
    <submittedName>
        <fullName evidence="2">DJ-1/YajL/PfpI superfamily, includes chaperone protein YajL (Former ThiJ), parkinsonism-associated protein DJ-1, peptidases PfpI, Hsp31</fullName>
    </submittedName>
</protein>
<dbReference type="AlphaFoldDB" id="A0A3B1AZG5"/>
<dbReference type="EMBL" id="UOFU01000408">
    <property type="protein sequence ID" value="VAX05093.1"/>
    <property type="molecule type" value="Genomic_DNA"/>
</dbReference>
<feature type="domain" description="DJ-1/PfpI" evidence="1">
    <location>
        <begin position="3"/>
        <end position="45"/>
    </location>
</feature>
<sequence>MARVLVPLAQGCEELEAVTIIDLLVRAGIEMVSAGLKPGSVHCSRRDVHVP</sequence>
<proteinExistence type="predicted"/>
<accession>A0A3B1AZG5</accession>
<dbReference type="Pfam" id="PF01965">
    <property type="entry name" value="DJ-1_PfpI"/>
    <property type="match status" value="1"/>
</dbReference>
<gene>
    <name evidence="2" type="ORF">MNBD_GAMMA20-2457</name>
</gene>
<dbReference type="InterPro" id="IPR002818">
    <property type="entry name" value="DJ-1/PfpI"/>
</dbReference>
<reference evidence="2" key="1">
    <citation type="submission" date="2018-06" db="EMBL/GenBank/DDBJ databases">
        <authorList>
            <person name="Zhirakovskaya E."/>
        </authorList>
    </citation>
    <scope>NUCLEOTIDE SEQUENCE</scope>
</reference>
<evidence type="ECO:0000313" key="2">
    <source>
        <dbReference type="EMBL" id="VAX05093.1"/>
    </source>
</evidence>